<organism evidence="2 3">
    <name type="scientific">Pseudomonas fungipugnans</name>
    <dbReference type="NCBI Taxonomy" id="3024217"/>
    <lineage>
        <taxon>Bacteria</taxon>
        <taxon>Pseudomonadati</taxon>
        <taxon>Pseudomonadota</taxon>
        <taxon>Gammaproteobacteria</taxon>
        <taxon>Pseudomonadales</taxon>
        <taxon>Pseudomonadaceae</taxon>
        <taxon>Pseudomonas</taxon>
    </lineage>
</organism>
<dbReference type="InterPro" id="IPR029068">
    <property type="entry name" value="Glyas_Bleomycin-R_OHBP_Dase"/>
</dbReference>
<evidence type="ECO:0000313" key="3">
    <source>
        <dbReference type="Proteomes" id="UP001159100"/>
    </source>
</evidence>
<dbReference type="SUPFAM" id="SSF54593">
    <property type="entry name" value="Glyoxalase/Bleomycin resistance protein/Dihydroxybiphenyl dioxygenase"/>
    <property type="match status" value="1"/>
</dbReference>
<gene>
    <name evidence="2" type="ORF">POF45_01585</name>
</gene>
<dbReference type="InterPro" id="IPR000335">
    <property type="entry name" value="Bleomycin-R"/>
</dbReference>
<evidence type="ECO:0000313" key="2">
    <source>
        <dbReference type="EMBL" id="MDI2590124.1"/>
    </source>
</evidence>
<reference evidence="2 3" key="1">
    <citation type="submission" date="2023-02" db="EMBL/GenBank/DDBJ databases">
        <title>Pseudomonas chrutzelriedensis sp. nov., a potently antifungal strain isolated from moss.</title>
        <authorList>
            <person name="Schnyder A."/>
            <person name="Kalawong R."/>
            <person name="Eberl L."/>
            <person name="Agnoli K."/>
        </authorList>
    </citation>
    <scope>NUCLEOTIDE SEQUENCE [LARGE SCALE GENOMIC DNA]</scope>
    <source>
        <strain evidence="2 3">681</strain>
    </source>
</reference>
<accession>A0ABT6QGV9</accession>
<dbReference type="EMBL" id="JARBWL010000001">
    <property type="protein sequence ID" value="MDI2590124.1"/>
    <property type="molecule type" value="Genomic_DNA"/>
</dbReference>
<name>A0ABT6QGV9_9PSED</name>
<sequence>MELAKAIPIFKISSEKLAREYYVDCLGFSIDWEHRQNNYPAYLQVSSGELVLHLTEHEGDAEPGTTIMVSVNGIDDLYVELKSRLPTNKISRSISNKNQVLQIDDPFGNHIRFVGNTH</sequence>
<keyword evidence="1" id="KW-0046">Antibiotic resistance</keyword>
<comment type="caution">
    <text evidence="2">The sequence shown here is derived from an EMBL/GenBank/DDBJ whole genome shotgun (WGS) entry which is preliminary data.</text>
</comment>
<proteinExistence type="predicted"/>
<dbReference type="RefSeq" id="WP_259494167.1">
    <property type="nucleotide sequence ID" value="NZ_JARBWL010000001.1"/>
</dbReference>
<keyword evidence="3" id="KW-1185">Reference proteome</keyword>
<dbReference type="Pfam" id="PF19581">
    <property type="entry name" value="Glyoxalase_7"/>
    <property type="match status" value="1"/>
</dbReference>
<dbReference type="Gene3D" id="3.10.180.10">
    <property type="entry name" value="2,3-Dihydroxybiphenyl 1,2-Dioxygenase, domain 1"/>
    <property type="match status" value="1"/>
</dbReference>
<evidence type="ECO:0000256" key="1">
    <source>
        <dbReference type="ARBA" id="ARBA00023251"/>
    </source>
</evidence>
<protein>
    <submittedName>
        <fullName evidence="2">Glyoxalase superfamily protein</fullName>
    </submittedName>
</protein>
<dbReference type="Proteomes" id="UP001159100">
    <property type="component" value="Unassembled WGS sequence"/>
</dbReference>